<evidence type="ECO:0000313" key="1">
    <source>
        <dbReference type="EMBL" id="RCX28382.1"/>
    </source>
</evidence>
<proteinExistence type="predicted"/>
<dbReference type="EMBL" id="QPJY01000007">
    <property type="protein sequence ID" value="RCX28382.1"/>
    <property type="molecule type" value="Genomic_DNA"/>
</dbReference>
<protein>
    <submittedName>
        <fullName evidence="1">Uncharacterized protein</fullName>
    </submittedName>
</protein>
<sequence>MAIKRQVERYAAYYFNWCQAFGEHDAVADETGALTWLVGEDRVGVILAARERREILRELMHQERATPELTISPEYIQVNDTRIALPSLPDTTALDRLRGLFEGQDPLHLFLTYHVFYPAGTRIITFSRKHPLGLLYKTVGKLQVRLR</sequence>
<dbReference type="RefSeq" id="WP_114280318.1">
    <property type="nucleotide sequence ID" value="NZ_QPJY01000007.1"/>
</dbReference>
<dbReference type="OrthoDB" id="5772540at2"/>
<reference evidence="1 2" key="1">
    <citation type="submission" date="2018-07" db="EMBL/GenBank/DDBJ databases">
        <title>Genomic Encyclopedia of Type Strains, Phase IV (KMG-IV): sequencing the most valuable type-strain genomes for metagenomic binning, comparative biology and taxonomic classification.</title>
        <authorList>
            <person name="Goeker M."/>
        </authorList>
    </citation>
    <scope>NUCLEOTIDE SEQUENCE [LARGE SCALE GENOMIC DNA]</scope>
    <source>
        <strain evidence="1 2">DSM 26407</strain>
    </source>
</reference>
<accession>A0A369C318</accession>
<keyword evidence="2" id="KW-1185">Reference proteome</keyword>
<name>A0A369C318_9GAMM</name>
<gene>
    <name evidence="1" type="ORF">DFQ59_107129</name>
</gene>
<organism evidence="1 2">
    <name type="scientific">Thioalbus denitrificans</name>
    <dbReference type="NCBI Taxonomy" id="547122"/>
    <lineage>
        <taxon>Bacteria</taxon>
        <taxon>Pseudomonadati</taxon>
        <taxon>Pseudomonadota</taxon>
        <taxon>Gammaproteobacteria</taxon>
        <taxon>Chromatiales</taxon>
        <taxon>Ectothiorhodospiraceae</taxon>
        <taxon>Thioalbus</taxon>
    </lineage>
</organism>
<comment type="caution">
    <text evidence="1">The sequence shown here is derived from an EMBL/GenBank/DDBJ whole genome shotgun (WGS) entry which is preliminary data.</text>
</comment>
<dbReference type="Proteomes" id="UP000252707">
    <property type="component" value="Unassembled WGS sequence"/>
</dbReference>
<evidence type="ECO:0000313" key="2">
    <source>
        <dbReference type="Proteomes" id="UP000252707"/>
    </source>
</evidence>
<dbReference type="AlphaFoldDB" id="A0A369C318"/>